<keyword evidence="4" id="KW-1185">Reference proteome</keyword>
<keyword evidence="2" id="KW-1133">Transmembrane helix</keyword>
<keyword evidence="2" id="KW-0812">Transmembrane</keyword>
<gene>
    <name evidence="3" type="ORF">KIH27_20580</name>
</gene>
<dbReference type="GO" id="GO:0051301">
    <property type="term" value="P:cell division"/>
    <property type="evidence" value="ECO:0007669"/>
    <property type="project" value="UniProtKB-KW"/>
</dbReference>
<dbReference type="Gene3D" id="3.40.50.300">
    <property type="entry name" value="P-loop containing nucleotide triphosphate hydrolases"/>
    <property type="match status" value="1"/>
</dbReference>
<protein>
    <submittedName>
        <fullName evidence="3">Cell division protein FtsK</fullName>
    </submittedName>
</protein>
<organism evidence="3 4">
    <name type="scientific">Mycolicibacter acidiphilus</name>
    <dbReference type="NCBI Taxonomy" id="2835306"/>
    <lineage>
        <taxon>Bacteria</taxon>
        <taxon>Bacillati</taxon>
        <taxon>Actinomycetota</taxon>
        <taxon>Actinomycetes</taxon>
        <taxon>Mycobacteriales</taxon>
        <taxon>Mycobacteriaceae</taxon>
        <taxon>Mycolicibacter</taxon>
    </lineage>
</organism>
<evidence type="ECO:0000256" key="1">
    <source>
        <dbReference type="SAM" id="MobiDB-lite"/>
    </source>
</evidence>
<keyword evidence="3" id="KW-0131">Cell cycle</keyword>
<evidence type="ECO:0000313" key="4">
    <source>
        <dbReference type="Proteomes" id="UP001519535"/>
    </source>
</evidence>
<dbReference type="InterPro" id="IPR027417">
    <property type="entry name" value="P-loop_NTPase"/>
</dbReference>
<feature type="region of interest" description="Disordered" evidence="1">
    <location>
        <begin position="1"/>
        <end position="20"/>
    </location>
</feature>
<sequence>MTKQGFIQRSATGPTVPESVIDMPNPGELVRAPQSRPPMWVWMLIFAVAAVSLMVILFRSGARQMGTGSLFIMPVMVMSMLMMARNRGGGDKNRPPVVRQTRADYLRKLDELRDEVHASARAQATEVSYHHPNPADGALMSLVNTARMWERSPRDRNFGHVRIGVGLSRLRARLQPPQQVPPPEARETVTTVAARDFLLAQNVVHDIPRPLHLFDQMGWALFAEPNQRELVQGILRALICQLCVFHSPESVRVAIVSDDTAAWEWAKWLPHVADRELVDASGPVRLIFSEVADLMTRMGEGLSRRAPWAPRMEGTEMPETWLVVVVDLPGGTAAPILGVGGHSGVSVLEATGDEHSALATPATAFVVDEMGNLLRASEVR</sequence>
<dbReference type="Proteomes" id="UP001519535">
    <property type="component" value="Unassembled WGS sequence"/>
</dbReference>
<proteinExistence type="predicted"/>
<evidence type="ECO:0000313" key="3">
    <source>
        <dbReference type="EMBL" id="MBS9535983.1"/>
    </source>
</evidence>
<feature type="transmembrane region" description="Helical" evidence="2">
    <location>
        <begin position="39"/>
        <end position="58"/>
    </location>
</feature>
<keyword evidence="2" id="KW-0472">Membrane</keyword>
<evidence type="ECO:0000256" key="2">
    <source>
        <dbReference type="SAM" id="Phobius"/>
    </source>
</evidence>
<dbReference type="RefSeq" id="WP_214094831.1">
    <property type="nucleotide sequence ID" value="NZ_JAHCLR010000070.1"/>
</dbReference>
<dbReference type="EMBL" id="JAHCLR010000070">
    <property type="protein sequence ID" value="MBS9535983.1"/>
    <property type="molecule type" value="Genomic_DNA"/>
</dbReference>
<accession>A0ABS5RNV0</accession>
<feature type="compositionally biased region" description="Polar residues" evidence="1">
    <location>
        <begin position="1"/>
        <end position="13"/>
    </location>
</feature>
<comment type="caution">
    <text evidence="3">The sequence shown here is derived from an EMBL/GenBank/DDBJ whole genome shotgun (WGS) entry which is preliminary data.</text>
</comment>
<reference evidence="3 4" key="1">
    <citation type="submission" date="2021-05" db="EMBL/GenBank/DDBJ databases">
        <title>Mycobacterium acidophilum sp. nov., an extremely acid-tolerant member of the genus Mycobacterium.</title>
        <authorList>
            <person name="Xia J."/>
        </authorList>
    </citation>
    <scope>NUCLEOTIDE SEQUENCE [LARGE SCALE GENOMIC DNA]</scope>
    <source>
        <strain evidence="3 4">M1</strain>
    </source>
</reference>
<feature type="transmembrane region" description="Helical" evidence="2">
    <location>
        <begin position="64"/>
        <end position="84"/>
    </location>
</feature>
<keyword evidence="3" id="KW-0132">Cell division</keyword>
<name>A0ABS5RNV0_9MYCO</name>